<keyword evidence="1" id="KW-0175">Coiled coil</keyword>
<dbReference type="STRING" id="1798664.A3C93_03425"/>
<feature type="coiled-coil region" evidence="1">
    <location>
        <begin position="8"/>
        <end position="35"/>
    </location>
</feature>
<evidence type="ECO:0000313" key="2">
    <source>
        <dbReference type="EMBL" id="OGZ12337.1"/>
    </source>
</evidence>
<sequence length="80" mass="8943">MRKGVHMTTRLDAELDALAEELARLNKETGDLTRNYSIEAAYAMQSGKPRAGAAANERMAREKFARMKEIEAIINTHHGN</sequence>
<reference evidence="2 3" key="1">
    <citation type="journal article" date="2016" name="Nat. Commun.">
        <title>Thousands of microbial genomes shed light on interconnected biogeochemical processes in an aquifer system.</title>
        <authorList>
            <person name="Anantharaman K."/>
            <person name="Brown C.T."/>
            <person name="Hug L.A."/>
            <person name="Sharon I."/>
            <person name="Castelle C.J."/>
            <person name="Probst A.J."/>
            <person name="Thomas B.C."/>
            <person name="Singh A."/>
            <person name="Wilkins M.J."/>
            <person name="Karaoz U."/>
            <person name="Brodie E.L."/>
            <person name="Williams K.H."/>
            <person name="Hubbard S.S."/>
            <person name="Banfield J.F."/>
        </authorList>
    </citation>
    <scope>NUCLEOTIDE SEQUENCE [LARGE SCALE GENOMIC DNA]</scope>
</reference>
<dbReference type="EMBL" id="MHLO01000020">
    <property type="protein sequence ID" value="OGZ12337.1"/>
    <property type="molecule type" value="Genomic_DNA"/>
</dbReference>
<accession>A0A1G2DFA8</accession>
<dbReference type="AlphaFoldDB" id="A0A1G2DFA8"/>
<gene>
    <name evidence="2" type="ORF">A3C93_03425</name>
</gene>
<name>A0A1G2DFA8_9BACT</name>
<comment type="caution">
    <text evidence="2">The sequence shown here is derived from an EMBL/GenBank/DDBJ whole genome shotgun (WGS) entry which is preliminary data.</text>
</comment>
<dbReference type="Proteomes" id="UP000178636">
    <property type="component" value="Unassembled WGS sequence"/>
</dbReference>
<protein>
    <submittedName>
        <fullName evidence="2">Uncharacterized protein</fullName>
    </submittedName>
</protein>
<organism evidence="2 3">
    <name type="scientific">Candidatus Lloydbacteria bacterium RIFCSPHIGHO2_02_FULL_54_17</name>
    <dbReference type="NCBI Taxonomy" id="1798664"/>
    <lineage>
        <taxon>Bacteria</taxon>
        <taxon>Candidatus Lloydiibacteriota</taxon>
    </lineage>
</organism>
<proteinExistence type="predicted"/>
<evidence type="ECO:0000313" key="3">
    <source>
        <dbReference type="Proteomes" id="UP000178636"/>
    </source>
</evidence>
<evidence type="ECO:0000256" key="1">
    <source>
        <dbReference type="SAM" id="Coils"/>
    </source>
</evidence>